<organism evidence="2">
    <name type="scientific">Cladocopium goreaui</name>
    <dbReference type="NCBI Taxonomy" id="2562237"/>
    <lineage>
        <taxon>Eukaryota</taxon>
        <taxon>Sar</taxon>
        <taxon>Alveolata</taxon>
        <taxon>Dinophyceae</taxon>
        <taxon>Suessiales</taxon>
        <taxon>Symbiodiniaceae</taxon>
        <taxon>Cladocopium</taxon>
    </lineage>
</organism>
<accession>A0A9P1GNW3</accession>
<name>A0A9P1GNW3_9DINO</name>
<reference evidence="2" key="1">
    <citation type="submission" date="2022-10" db="EMBL/GenBank/DDBJ databases">
        <authorList>
            <person name="Chen Y."/>
            <person name="Dougan E. K."/>
            <person name="Chan C."/>
            <person name="Rhodes N."/>
            <person name="Thang M."/>
        </authorList>
    </citation>
    <scope>NUCLEOTIDE SEQUENCE</scope>
</reference>
<feature type="compositionally biased region" description="Basic and acidic residues" evidence="1">
    <location>
        <begin position="200"/>
        <end position="213"/>
    </location>
</feature>
<dbReference type="EMBL" id="CAMXCT030006682">
    <property type="protein sequence ID" value="CAL4805533.1"/>
    <property type="molecule type" value="Genomic_DNA"/>
</dbReference>
<reference evidence="3 4" key="2">
    <citation type="submission" date="2024-05" db="EMBL/GenBank/DDBJ databases">
        <authorList>
            <person name="Chen Y."/>
            <person name="Shah S."/>
            <person name="Dougan E. K."/>
            <person name="Thang M."/>
            <person name="Chan C."/>
        </authorList>
    </citation>
    <scope>NUCLEOTIDE SEQUENCE [LARGE SCALE GENOMIC DNA]</scope>
</reference>
<gene>
    <name evidence="2" type="ORF">C1SCF055_LOCUS42813</name>
</gene>
<keyword evidence="4" id="KW-1185">Reference proteome</keyword>
<sequence>MVLNNAKKKPSGRPKSEKQELLDLKNLSMEWDANEEIRNRLREGSGLLVDGKGEDIPSILANLGVLQPFITRMSLTTTRPLPLVETLRDEVEAIYLRNKRGSNPEDVPDVIGIGWKIRKMLTYVKMKEVVDEVNKKIAQRKAAREAARKLGQDYWALPDLIHEDDSDSNSEDVDGQGDGGDDNESSEESDGESNDEVQETEAKTEPGKHEAVGERGTMGDTGTPSNNVQKKVEAQVLEAKVVVAAESQKPDDTPNTTVTAKTHEKLDTKPVPGVSVCSPKPEHDIAKTQQGTTPSAPEEKGKADGQGKGCSFVSNKNENYVIIYILYQFFMCVAKFILPTQR</sequence>
<feature type="region of interest" description="Disordered" evidence="1">
    <location>
        <begin position="161"/>
        <end position="227"/>
    </location>
</feature>
<feature type="compositionally biased region" description="Acidic residues" evidence="1">
    <location>
        <begin position="162"/>
        <end position="199"/>
    </location>
</feature>
<evidence type="ECO:0000313" key="2">
    <source>
        <dbReference type="EMBL" id="CAI4018221.1"/>
    </source>
</evidence>
<dbReference type="AlphaFoldDB" id="A0A9P1GNW3"/>
<comment type="caution">
    <text evidence="2">The sequence shown here is derived from an EMBL/GenBank/DDBJ whole genome shotgun (WGS) entry which is preliminary data.</text>
</comment>
<evidence type="ECO:0000256" key="1">
    <source>
        <dbReference type="SAM" id="MobiDB-lite"/>
    </source>
</evidence>
<dbReference type="EMBL" id="CAMXCT020006682">
    <property type="protein sequence ID" value="CAL1171596.1"/>
    <property type="molecule type" value="Genomic_DNA"/>
</dbReference>
<evidence type="ECO:0000313" key="3">
    <source>
        <dbReference type="EMBL" id="CAL4805533.1"/>
    </source>
</evidence>
<proteinExistence type="predicted"/>
<evidence type="ECO:0000313" key="4">
    <source>
        <dbReference type="Proteomes" id="UP001152797"/>
    </source>
</evidence>
<dbReference type="EMBL" id="CAMXCT010006682">
    <property type="protein sequence ID" value="CAI4018221.1"/>
    <property type="molecule type" value="Genomic_DNA"/>
</dbReference>
<feature type="region of interest" description="Disordered" evidence="1">
    <location>
        <begin position="243"/>
        <end position="307"/>
    </location>
</feature>
<dbReference type="OrthoDB" id="436440at2759"/>
<protein>
    <submittedName>
        <fullName evidence="2">Uncharacterized protein</fullName>
    </submittedName>
</protein>
<dbReference type="Proteomes" id="UP001152797">
    <property type="component" value="Unassembled WGS sequence"/>
</dbReference>